<organism evidence="8 9">
    <name type="scientific">Circinella minor</name>
    <dbReference type="NCBI Taxonomy" id="1195481"/>
    <lineage>
        <taxon>Eukaryota</taxon>
        <taxon>Fungi</taxon>
        <taxon>Fungi incertae sedis</taxon>
        <taxon>Mucoromycota</taxon>
        <taxon>Mucoromycotina</taxon>
        <taxon>Mucoromycetes</taxon>
        <taxon>Mucorales</taxon>
        <taxon>Lichtheimiaceae</taxon>
        <taxon>Circinella</taxon>
    </lineage>
</organism>
<protein>
    <recommendedName>
        <fullName evidence="7">Ima1 N-terminal domain-containing protein</fullName>
    </recommendedName>
</protein>
<dbReference type="GO" id="GO:0071765">
    <property type="term" value="P:nuclear inner membrane organization"/>
    <property type="evidence" value="ECO:0007669"/>
    <property type="project" value="InterPro"/>
</dbReference>
<evidence type="ECO:0000259" key="7">
    <source>
        <dbReference type="Pfam" id="PF09779"/>
    </source>
</evidence>
<keyword evidence="5" id="KW-0539">Nucleus</keyword>
<proteinExistence type="predicted"/>
<dbReference type="GO" id="GO:0005637">
    <property type="term" value="C:nuclear inner membrane"/>
    <property type="evidence" value="ECO:0007669"/>
    <property type="project" value="UniProtKB-SubCell"/>
</dbReference>
<dbReference type="EMBL" id="JAEPRB010000105">
    <property type="protein sequence ID" value="KAG2221571.1"/>
    <property type="molecule type" value="Genomic_DNA"/>
</dbReference>
<keyword evidence="4 6" id="KW-0472">Membrane</keyword>
<evidence type="ECO:0000256" key="5">
    <source>
        <dbReference type="ARBA" id="ARBA00023242"/>
    </source>
</evidence>
<dbReference type="GO" id="GO:0034506">
    <property type="term" value="C:chromosome, centromeric core domain"/>
    <property type="evidence" value="ECO:0007669"/>
    <property type="project" value="TreeGrafter"/>
</dbReference>
<name>A0A8H7VFZ3_9FUNG</name>
<evidence type="ECO:0000256" key="6">
    <source>
        <dbReference type="SAM" id="Phobius"/>
    </source>
</evidence>
<keyword evidence="9" id="KW-1185">Reference proteome</keyword>
<feature type="transmembrane region" description="Helical" evidence="6">
    <location>
        <begin position="193"/>
        <end position="214"/>
    </location>
</feature>
<dbReference type="InterPro" id="IPR018617">
    <property type="entry name" value="Ima1_N"/>
</dbReference>
<dbReference type="InterPro" id="IPR042321">
    <property type="entry name" value="Ima1"/>
</dbReference>
<dbReference type="AlphaFoldDB" id="A0A8H7VFZ3"/>
<accession>A0A8H7VFZ3</accession>
<keyword evidence="2 6" id="KW-0812">Transmembrane</keyword>
<evidence type="ECO:0000256" key="1">
    <source>
        <dbReference type="ARBA" id="ARBA00004473"/>
    </source>
</evidence>
<feature type="domain" description="Ima1 N-terminal" evidence="7">
    <location>
        <begin position="29"/>
        <end position="154"/>
    </location>
</feature>
<evidence type="ECO:0000313" key="8">
    <source>
        <dbReference type="EMBL" id="KAG2221571.1"/>
    </source>
</evidence>
<comment type="subcellular location">
    <subcellularLocation>
        <location evidence="1">Nucleus inner membrane</location>
        <topology evidence="1">Multi-pass membrane protein</topology>
    </subcellularLocation>
</comment>
<comment type="caution">
    <text evidence="8">The sequence shown here is derived from an EMBL/GenBank/DDBJ whole genome shotgun (WGS) entry which is preliminary data.</text>
</comment>
<dbReference type="GO" id="GO:0044732">
    <property type="term" value="C:mitotic spindle pole body"/>
    <property type="evidence" value="ECO:0007669"/>
    <property type="project" value="TreeGrafter"/>
</dbReference>
<dbReference type="GO" id="GO:0034992">
    <property type="term" value="C:microtubule organizing center attachment site"/>
    <property type="evidence" value="ECO:0007669"/>
    <property type="project" value="TreeGrafter"/>
</dbReference>
<dbReference type="OrthoDB" id="5966927at2759"/>
<dbReference type="PANTHER" id="PTHR28538:SF1">
    <property type="entry name" value="INTEGRAL INNER NUCLEAR MEMBRANE PROTEIN IMA1"/>
    <property type="match status" value="1"/>
</dbReference>
<keyword evidence="3 6" id="KW-1133">Transmembrane helix</keyword>
<dbReference type="Proteomes" id="UP000646827">
    <property type="component" value="Unassembled WGS sequence"/>
</dbReference>
<evidence type="ECO:0000256" key="2">
    <source>
        <dbReference type="ARBA" id="ARBA00022692"/>
    </source>
</evidence>
<dbReference type="PANTHER" id="PTHR28538">
    <property type="entry name" value="INTEGRAL INNER NUCLEAR MEMBRANE PROTEIN IMA1"/>
    <property type="match status" value="1"/>
</dbReference>
<sequence>MSDHVTSRRPPWRTVILGFLGITDLPIKVNCWYCSQDSYLLPGGKQTEHYWHCNICENTNVKDENGDIVDTLPVMYDAKLNRTVTPIQDTSRKFQTRRLCEACERNQALIYQIMSDYIRDENDPDYDYYVRTADDYKASLHQKYPLCDNCQAIVDEIVTEQKAALRQRRFNEKLTRSLTTKAPRKPSKTEYRILGLLWFWLHGMTWFICFYALWYPPIRRENTDLMADITRFWESLSTTIVLSTVSFRDTSLNFTFSQVAKSGLMFVIQTTWNIAQIIHTSTLCLVAPEKEESCQWDISNHAIFFSIICFISFLWMDWHPKASKTYFEESRIQRWGIYKVKLFKLYWHATVATADLRLSKSAGTFEGLKRTYAEIQRFATAKMTKVGKESIEAARYVPASKLRQHAIRPDDGDIDNTEDEDVKKVTEAMMKKRSLFRLPLSKEHQTSANQEHHDEDGDMEGIVTGIHKIAFGNNI</sequence>
<evidence type="ECO:0000256" key="3">
    <source>
        <dbReference type="ARBA" id="ARBA00022989"/>
    </source>
</evidence>
<dbReference type="Pfam" id="PF09779">
    <property type="entry name" value="Ima1_N"/>
    <property type="match status" value="1"/>
</dbReference>
<reference evidence="8 9" key="1">
    <citation type="submission" date="2020-12" db="EMBL/GenBank/DDBJ databases">
        <title>Metabolic potential, ecology and presence of endohyphal bacteria is reflected in genomic diversity of Mucoromycotina.</title>
        <authorList>
            <person name="Muszewska A."/>
            <person name="Okrasinska A."/>
            <person name="Steczkiewicz K."/>
            <person name="Drgas O."/>
            <person name="Orlowska M."/>
            <person name="Perlinska-Lenart U."/>
            <person name="Aleksandrzak-Piekarczyk T."/>
            <person name="Szatraj K."/>
            <person name="Zielenkiewicz U."/>
            <person name="Pilsyk S."/>
            <person name="Malc E."/>
            <person name="Mieczkowski P."/>
            <person name="Kruszewska J.S."/>
            <person name="Biernat P."/>
            <person name="Pawlowska J."/>
        </authorList>
    </citation>
    <scope>NUCLEOTIDE SEQUENCE [LARGE SCALE GENOMIC DNA]</scope>
    <source>
        <strain evidence="8 9">CBS 142.35</strain>
    </source>
</reference>
<evidence type="ECO:0000256" key="4">
    <source>
        <dbReference type="ARBA" id="ARBA00023136"/>
    </source>
</evidence>
<gene>
    <name evidence="8" type="ORF">INT45_002585</name>
</gene>
<evidence type="ECO:0000313" key="9">
    <source>
        <dbReference type="Proteomes" id="UP000646827"/>
    </source>
</evidence>